<evidence type="ECO:0000313" key="4">
    <source>
        <dbReference type="Proteomes" id="UP000014254"/>
    </source>
</evidence>
<gene>
    <name evidence="3" type="ORF">HMPREF1544_11352</name>
</gene>
<accession>S2IW88</accession>
<evidence type="ECO:0000313" key="3">
    <source>
        <dbReference type="EMBL" id="EPB81931.1"/>
    </source>
</evidence>
<keyword evidence="1" id="KW-1133">Transmembrane helix</keyword>
<dbReference type="Proteomes" id="UP000014254">
    <property type="component" value="Unassembled WGS sequence"/>
</dbReference>
<dbReference type="PROSITE" id="PS50191">
    <property type="entry name" value="CRAL_TRIO"/>
    <property type="match status" value="1"/>
</dbReference>
<dbReference type="VEuPathDB" id="FungiDB:HMPREF1544_11352"/>
<dbReference type="SUPFAM" id="SSF52087">
    <property type="entry name" value="CRAL/TRIO domain"/>
    <property type="match status" value="1"/>
</dbReference>
<dbReference type="STRING" id="1220926.S2IW88"/>
<sequence>MLSIARENSILFNDEYLKYQPSIANIQQRLERDIQLLGFGFTDKQDALEYASDRVTLFRFLKDSDFSEDIAVERLVDTIQWRKDEKISRMTYQSIAAEFFENGFAFFHKQDLIGRPVAVIQMRHFPKFREKNRPLSDFMQPFACLVMEIARQMTRDLTRKNEKDQIKDKPVLISQISIIIDIQKAPFVPIDSNLMHSLKNITNTRFPGFVGSVYIMNFGWMYQGIWQVVKLVLSEQAKARVNFISGEEIKQVIDENDCLKVLGGKDNYVWSLDSDLILDLYATENRFKIEEPSFTRLSRSSSVSSLSSTGSSIFFDAPAYLSRQPSIHSEIIRSTYTSACPSIYGTPGTLTPINSYLTNRQQQLVSRSPSEPRYFLNGFHMGDTFLTSFFRFNANTSSNNNTTLDSQELTNRLSQLLSSDELQQLRDEQNAYNDEGDFIDSDTAAFFLNRQQSLVHFPHMLPDNHPQSVYLNSPMKHQLIRAEQKMLRLTRRLFHLSFAYKGAVYWVILYLFLRGPVEDTFKKTLAKLLAGTSQQQIAYTTVGVTATVAAALSASLSNSIHSSHDYSNNKRIDR</sequence>
<feature type="domain" description="CRAL-TRIO" evidence="2">
    <location>
        <begin position="92"/>
        <end position="270"/>
    </location>
</feature>
<dbReference type="EMBL" id="KE124140">
    <property type="protein sequence ID" value="EPB81931.1"/>
    <property type="molecule type" value="Genomic_DNA"/>
</dbReference>
<keyword evidence="1" id="KW-0472">Membrane</keyword>
<dbReference type="Pfam" id="PF00650">
    <property type="entry name" value="CRAL_TRIO"/>
    <property type="match status" value="1"/>
</dbReference>
<dbReference type="PANTHER" id="PTHR46590:SF4">
    <property type="entry name" value="CRAL-TRIO DOMAIN-CONTAINING PROTEIN"/>
    <property type="match status" value="1"/>
</dbReference>
<dbReference type="InterPro" id="IPR036865">
    <property type="entry name" value="CRAL-TRIO_dom_sf"/>
</dbReference>
<organism evidence="3 4">
    <name type="scientific">Mucor circinelloides f. circinelloides (strain 1006PhL)</name>
    <name type="common">Mucormycosis agent</name>
    <name type="synonym">Calyptromyces circinelloides</name>
    <dbReference type="NCBI Taxonomy" id="1220926"/>
    <lineage>
        <taxon>Eukaryota</taxon>
        <taxon>Fungi</taxon>
        <taxon>Fungi incertae sedis</taxon>
        <taxon>Mucoromycota</taxon>
        <taxon>Mucoromycotina</taxon>
        <taxon>Mucoromycetes</taxon>
        <taxon>Mucorales</taxon>
        <taxon>Mucorineae</taxon>
        <taxon>Mucoraceae</taxon>
        <taxon>Mucor</taxon>
    </lineage>
</organism>
<dbReference type="SUPFAM" id="SSF46938">
    <property type="entry name" value="CRAL/TRIO N-terminal domain"/>
    <property type="match status" value="1"/>
</dbReference>
<dbReference type="PANTHER" id="PTHR46590">
    <property type="entry name" value="PHOSPHATIDYLINOSITOL TRANSFER PROTEIN CSR1-RELATED"/>
    <property type="match status" value="1"/>
</dbReference>
<keyword evidence="4" id="KW-1185">Reference proteome</keyword>
<dbReference type="InterPro" id="IPR036273">
    <property type="entry name" value="CRAL/TRIO_N_dom_sf"/>
</dbReference>
<dbReference type="SMART" id="SM00516">
    <property type="entry name" value="SEC14"/>
    <property type="match status" value="1"/>
</dbReference>
<dbReference type="OMA" id="MNFGWMY"/>
<reference evidence="4" key="1">
    <citation type="submission" date="2013-05" db="EMBL/GenBank/DDBJ databases">
        <title>The Genome sequence of Mucor circinelloides f. circinelloides 1006PhL.</title>
        <authorList>
            <consortium name="The Broad Institute Genomics Platform"/>
            <person name="Cuomo C."/>
            <person name="Earl A."/>
            <person name="Findley K."/>
            <person name="Lee S.C."/>
            <person name="Walker B."/>
            <person name="Young S."/>
            <person name="Zeng Q."/>
            <person name="Gargeya S."/>
            <person name="Fitzgerald M."/>
            <person name="Haas B."/>
            <person name="Abouelleil A."/>
            <person name="Allen A.W."/>
            <person name="Alvarado L."/>
            <person name="Arachchi H.M."/>
            <person name="Berlin A.M."/>
            <person name="Chapman S.B."/>
            <person name="Gainer-Dewar J."/>
            <person name="Goldberg J."/>
            <person name="Griggs A."/>
            <person name="Gujja S."/>
            <person name="Hansen M."/>
            <person name="Howarth C."/>
            <person name="Imamovic A."/>
            <person name="Ireland A."/>
            <person name="Larimer J."/>
            <person name="McCowan C."/>
            <person name="Murphy C."/>
            <person name="Pearson M."/>
            <person name="Poon T.W."/>
            <person name="Priest M."/>
            <person name="Roberts A."/>
            <person name="Saif S."/>
            <person name="Shea T."/>
            <person name="Sisk P."/>
            <person name="Sykes S."/>
            <person name="Wortman J."/>
            <person name="Nusbaum C."/>
            <person name="Birren B."/>
        </authorList>
    </citation>
    <scope>NUCLEOTIDE SEQUENCE [LARGE SCALE GENOMIC DNA]</scope>
    <source>
        <strain evidence="4">1006PhL</strain>
    </source>
</reference>
<protein>
    <recommendedName>
        <fullName evidence="2">CRAL-TRIO domain-containing protein</fullName>
    </recommendedName>
</protein>
<keyword evidence="1" id="KW-0812">Transmembrane</keyword>
<dbReference type="InParanoid" id="S2IW88"/>
<dbReference type="InterPro" id="IPR052432">
    <property type="entry name" value="PITP/CRAL-TRIO"/>
</dbReference>
<dbReference type="OrthoDB" id="75724at2759"/>
<dbReference type="Gene3D" id="3.40.525.10">
    <property type="entry name" value="CRAL-TRIO lipid binding domain"/>
    <property type="match status" value="1"/>
</dbReference>
<name>S2IW88_MUCC1</name>
<evidence type="ECO:0000256" key="1">
    <source>
        <dbReference type="SAM" id="Phobius"/>
    </source>
</evidence>
<proteinExistence type="predicted"/>
<dbReference type="eggNOG" id="KOG1471">
    <property type="taxonomic scope" value="Eukaryota"/>
</dbReference>
<dbReference type="InterPro" id="IPR001251">
    <property type="entry name" value="CRAL-TRIO_dom"/>
</dbReference>
<feature type="transmembrane region" description="Helical" evidence="1">
    <location>
        <begin position="493"/>
        <end position="513"/>
    </location>
</feature>
<evidence type="ECO:0000259" key="2">
    <source>
        <dbReference type="PROSITE" id="PS50191"/>
    </source>
</evidence>
<dbReference type="CDD" id="cd00170">
    <property type="entry name" value="SEC14"/>
    <property type="match status" value="1"/>
</dbReference>
<dbReference type="AlphaFoldDB" id="S2IW88"/>